<dbReference type="KEGG" id="ess:ATZ33_03825"/>
<dbReference type="Proteomes" id="UP000065511">
    <property type="component" value="Chromosome"/>
</dbReference>
<dbReference type="EMBL" id="JXLC01000016">
    <property type="protein sequence ID" value="OJG91229.1"/>
    <property type="molecule type" value="Genomic_DNA"/>
</dbReference>
<evidence type="ECO:0000313" key="1">
    <source>
        <dbReference type="EMBL" id="ALS00530.1"/>
    </source>
</evidence>
<proteinExistence type="predicted"/>
<dbReference type="AlphaFoldDB" id="A0A0S3K8F4"/>
<evidence type="ECO:0000313" key="4">
    <source>
        <dbReference type="Proteomes" id="UP000183039"/>
    </source>
</evidence>
<sequence length="195" mass="23690">MTSIKWRTLATDLLKKRTQGNTESSFNRKPAKKVRLNEKVRLIPFDKMRKESLKWYQDPESMRNIVGIKTIYSKEQIQQMYEWQNQHGLLYYIEYNHGSHCQIIGDVWLAEDDYAIVIDQAFRNRRIGRMVTKYFIYKSKKMNRDFITVSEIFNWNKTSQKMFTNLGFYPFKENKDSWSYRRRLKKAQIEKKNSK</sequence>
<name>A0A0S3K8F4_9ENTE</name>
<reference evidence="2 4" key="1">
    <citation type="submission" date="2014-12" db="EMBL/GenBank/DDBJ databases">
        <title>Draft genome sequences of 29 type strains of Enterococci.</title>
        <authorList>
            <person name="Zhong Z."/>
            <person name="Sun Z."/>
            <person name="Liu W."/>
            <person name="Zhang W."/>
            <person name="Zhang H."/>
        </authorList>
    </citation>
    <scope>NUCLEOTIDE SEQUENCE [LARGE SCALE GENOMIC DNA]</scope>
    <source>
        <strain evidence="2 4">DSM 22801</strain>
    </source>
</reference>
<dbReference type="EMBL" id="CP013614">
    <property type="protein sequence ID" value="ALS00530.1"/>
    <property type="molecule type" value="Genomic_DNA"/>
</dbReference>
<reference evidence="1 3" key="2">
    <citation type="submission" date="2015-12" db="EMBL/GenBank/DDBJ databases">
        <authorList>
            <person name="Lauer A."/>
            <person name="Humrighouse B."/>
            <person name="Loparev V."/>
            <person name="Shewmaker P.L."/>
            <person name="Whitney A.M."/>
            <person name="McLaughlin R.W."/>
        </authorList>
    </citation>
    <scope>NUCLEOTIDE SEQUENCE [LARGE SCALE GENOMIC DNA]</scope>
    <source>
        <strain evidence="1 3">LMG 23085</strain>
    </source>
</reference>
<dbReference type="OrthoDB" id="95248at2"/>
<evidence type="ECO:0000313" key="3">
    <source>
        <dbReference type="Proteomes" id="UP000065511"/>
    </source>
</evidence>
<gene>
    <name evidence="1" type="ORF">ATZ33_03825</name>
    <name evidence="2" type="ORF">RV15_GL000859</name>
</gene>
<accession>A0A0S3K8F4</accession>
<organism evidence="2 4">
    <name type="scientific">Enterococcus silesiacus</name>
    <dbReference type="NCBI Taxonomy" id="332949"/>
    <lineage>
        <taxon>Bacteria</taxon>
        <taxon>Bacillati</taxon>
        <taxon>Bacillota</taxon>
        <taxon>Bacilli</taxon>
        <taxon>Lactobacillales</taxon>
        <taxon>Enterococcaceae</taxon>
        <taxon>Enterococcus</taxon>
    </lineage>
</organism>
<dbReference type="RefSeq" id="WP_071878170.1">
    <property type="nucleotide sequence ID" value="NZ_JXLC01000016.1"/>
</dbReference>
<dbReference type="Proteomes" id="UP000183039">
    <property type="component" value="Unassembled WGS sequence"/>
</dbReference>
<dbReference type="SUPFAM" id="SSF55729">
    <property type="entry name" value="Acyl-CoA N-acyltransferases (Nat)"/>
    <property type="match status" value="1"/>
</dbReference>
<protein>
    <submittedName>
        <fullName evidence="2">Uncharacterized protein</fullName>
    </submittedName>
</protein>
<dbReference type="Gene3D" id="3.40.630.30">
    <property type="match status" value="1"/>
</dbReference>
<dbReference type="InterPro" id="IPR016181">
    <property type="entry name" value="Acyl_CoA_acyltransferase"/>
</dbReference>
<keyword evidence="3" id="KW-1185">Reference proteome</keyword>
<evidence type="ECO:0000313" key="2">
    <source>
        <dbReference type="EMBL" id="OJG91229.1"/>
    </source>
</evidence>